<comment type="caution">
    <text evidence="1">The sequence shown here is derived from an EMBL/GenBank/DDBJ whole genome shotgun (WGS) entry which is preliminary data.</text>
</comment>
<dbReference type="AlphaFoldDB" id="A0A0C2MRB2"/>
<keyword evidence="2" id="KW-1185">Reference proteome</keyword>
<sequence length="108" mass="12401">MEKFLGNHNQNGCDESVHFQKFEDSEILETLTEGISNLSIGNFSFNLENSTNLSILNSLTINSVFYSRWSDPLLQQYLRSILLPLNISETVYPNIFSFLNENSNQLTF</sequence>
<evidence type="ECO:0000313" key="2">
    <source>
        <dbReference type="Proteomes" id="UP000031668"/>
    </source>
</evidence>
<proteinExistence type="predicted"/>
<dbReference type="Proteomes" id="UP000031668">
    <property type="component" value="Unassembled WGS sequence"/>
</dbReference>
<organism evidence="1 2">
    <name type="scientific">Thelohanellus kitauei</name>
    <name type="common">Myxosporean</name>
    <dbReference type="NCBI Taxonomy" id="669202"/>
    <lineage>
        <taxon>Eukaryota</taxon>
        <taxon>Metazoa</taxon>
        <taxon>Cnidaria</taxon>
        <taxon>Myxozoa</taxon>
        <taxon>Myxosporea</taxon>
        <taxon>Bivalvulida</taxon>
        <taxon>Platysporina</taxon>
        <taxon>Myxobolidae</taxon>
        <taxon>Thelohanellus</taxon>
    </lineage>
</organism>
<dbReference type="EMBL" id="JWZT01002281">
    <property type="protein sequence ID" value="KII69786.1"/>
    <property type="molecule type" value="Genomic_DNA"/>
</dbReference>
<reference evidence="1 2" key="1">
    <citation type="journal article" date="2014" name="Genome Biol. Evol.">
        <title>The genome of the myxosporean Thelohanellus kitauei shows adaptations to nutrient acquisition within its fish host.</title>
        <authorList>
            <person name="Yang Y."/>
            <person name="Xiong J."/>
            <person name="Zhou Z."/>
            <person name="Huo F."/>
            <person name="Miao W."/>
            <person name="Ran C."/>
            <person name="Liu Y."/>
            <person name="Zhang J."/>
            <person name="Feng J."/>
            <person name="Wang M."/>
            <person name="Wang M."/>
            <person name="Wang L."/>
            <person name="Yao B."/>
        </authorList>
    </citation>
    <scope>NUCLEOTIDE SEQUENCE [LARGE SCALE GENOMIC DNA]</scope>
    <source>
        <strain evidence="1">Wuqing</strain>
    </source>
</reference>
<evidence type="ECO:0000313" key="1">
    <source>
        <dbReference type="EMBL" id="KII69786.1"/>
    </source>
</evidence>
<protein>
    <submittedName>
        <fullName evidence="1">Uncharacterized protein</fullName>
    </submittedName>
</protein>
<name>A0A0C2MRB2_THEKT</name>
<gene>
    <name evidence="1" type="ORF">RF11_12669</name>
</gene>
<accession>A0A0C2MRB2</accession>